<dbReference type="FunCoup" id="A0A165GI94">
    <property type="interactions" value="414"/>
</dbReference>
<dbReference type="STRING" id="1314781.A0A165GI94"/>
<dbReference type="Gene3D" id="3.30.450.190">
    <property type="match status" value="1"/>
</dbReference>
<name>A0A165GI94_EXIGL</name>
<dbReference type="GO" id="GO:1904263">
    <property type="term" value="P:positive regulation of TORC1 signaling"/>
    <property type="evidence" value="ECO:0007669"/>
    <property type="project" value="TreeGrafter"/>
</dbReference>
<keyword evidence="2 4" id="KW-0547">Nucleotide-binding</keyword>
<keyword evidence="6" id="KW-1185">Reference proteome</keyword>
<accession>A0A165GI94</accession>
<proteinExistence type="inferred from homology"/>
<evidence type="ECO:0000256" key="3">
    <source>
        <dbReference type="ARBA" id="ARBA00023134"/>
    </source>
</evidence>
<dbReference type="OrthoDB" id="26136at2759"/>
<comment type="similarity">
    <text evidence="1 4">Belongs to the GTR/RAG GTP-binding protein family.</text>
</comment>
<protein>
    <recommendedName>
        <fullName evidence="4">GTP-binding protein</fullName>
    </recommendedName>
</protein>
<dbReference type="GO" id="GO:1990131">
    <property type="term" value="C:Gtr1-Gtr2 GTPase complex"/>
    <property type="evidence" value="ECO:0007669"/>
    <property type="project" value="UniProtKB-UniRule"/>
</dbReference>
<dbReference type="GO" id="GO:0005525">
    <property type="term" value="F:GTP binding"/>
    <property type="evidence" value="ECO:0007669"/>
    <property type="project" value="UniProtKB-UniRule"/>
</dbReference>
<dbReference type="Gene3D" id="3.40.50.300">
    <property type="entry name" value="P-loop containing nucleotide triphosphate hydrolases"/>
    <property type="match status" value="1"/>
</dbReference>
<evidence type="ECO:0000313" key="5">
    <source>
        <dbReference type="EMBL" id="KZV90562.1"/>
    </source>
</evidence>
<dbReference type="AlphaFoldDB" id="A0A165GI94"/>
<evidence type="ECO:0000256" key="2">
    <source>
        <dbReference type="ARBA" id="ARBA00022741"/>
    </source>
</evidence>
<keyword evidence="3 4" id="KW-0342">GTP-binding</keyword>
<dbReference type="PANTHER" id="PTHR11259">
    <property type="entry name" value="RAS-RELATED GTP BINDING RAG/GTR YEAST"/>
    <property type="match status" value="1"/>
</dbReference>
<comment type="subunit">
    <text evidence="4">Component of the GSE complex.</text>
</comment>
<dbReference type="InterPro" id="IPR027417">
    <property type="entry name" value="P-loop_NTPase"/>
</dbReference>
<comment type="function">
    <text evidence="4">GTPase involved in activation of the TORC1 signaling pathway, which promotes growth and represses autophagy in nutrient-rich conditions.</text>
</comment>
<evidence type="ECO:0000256" key="4">
    <source>
        <dbReference type="RuleBase" id="RU367014"/>
    </source>
</evidence>
<dbReference type="GO" id="GO:0005634">
    <property type="term" value="C:nucleus"/>
    <property type="evidence" value="ECO:0007669"/>
    <property type="project" value="TreeGrafter"/>
</dbReference>
<dbReference type="InterPro" id="IPR006762">
    <property type="entry name" value="Gtr1_RagA"/>
</dbReference>
<dbReference type="SUPFAM" id="SSF52540">
    <property type="entry name" value="P-loop containing nucleoside triphosphate hydrolases"/>
    <property type="match status" value="1"/>
</dbReference>
<dbReference type="GO" id="GO:0003924">
    <property type="term" value="F:GTPase activity"/>
    <property type="evidence" value="ECO:0007669"/>
    <property type="project" value="UniProtKB-UniRule"/>
</dbReference>
<dbReference type="EMBL" id="KV426046">
    <property type="protein sequence ID" value="KZV90562.1"/>
    <property type="molecule type" value="Genomic_DNA"/>
</dbReference>
<dbReference type="PANTHER" id="PTHR11259:SF2">
    <property type="entry name" value="GH16429P"/>
    <property type="match status" value="1"/>
</dbReference>
<organism evidence="5 6">
    <name type="scientific">Exidia glandulosa HHB12029</name>
    <dbReference type="NCBI Taxonomy" id="1314781"/>
    <lineage>
        <taxon>Eukaryota</taxon>
        <taxon>Fungi</taxon>
        <taxon>Dikarya</taxon>
        <taxon>Basidiomycota</taxon>
        <taxon>Agaricomycotina</taxon>
        <taxon>Agaricomycetes</taxon>
        <taxon>Auriculariales</taxon>
        <taxon>Exidiaceae</taxon>
        <taxon>Exidia</taxon>
    </lineage>
</organism>
<dbReference type="Proteomes" id="UP000077266">
    <property type="component" value="Unassembled WGS sequence"/>
</dbReference>
<sequence>MSSLAHAATAGLNGDAKTPAYSKILLLGQRRSGKTSAKETVFMNLPPKQTFYLESTPRITKTRFESIVPFELWDCPASTSVAALGVPLTEISSLVYFIDVQDTYNVPITKFVALVLDCLRENPDIHFEVLVHKAESIPEEYRIENFRIIQNRLSDELEDVGIDLREVQLNYHLTSVYDHSLWEAFSHIIQRNFGADFLESCLNLFCANSQIQKAFIFDIATRIYLATDSSPVDPADYALAWDYVNTLRQLEPLYSPKGRTGPADAWGTSIVRLNSSTTSIVIAYWQLNTHLAVVAILPAETYRERVALIDYNLVYFREGVQEGCELLASGGDAMRD</sequence>
<dbReference type="InParanoid" id="A0A165GI94"/>
<dbReference type="GO" id="GO:0010507">
    <property type="term" value="P:negative regulation of autophagy"/>
    <property type="evidence" value="ECO:0007669"/>
    <property type="project" value="TreeGrafter"/>
</dbReference>
<dbReference type="GO" id="GO:0000329">
    <property type="term" value="C:fungal-type vacuole membrane"/>
    <property type="evidence" value="ECO:0007669"/>
    <property type="project" value="TreeGrafter"/>
</dbReference>
<evidence type="ECO:0000313" key="6">
    <source>
        <dbReference type="Proteomes" id="UP000077266"/>
    </source>
</evidence>
<reference evidence="5 6" key="1">
    <citation type="journal article" date="2016" name="Mol. Biol. Evol.">
        <title>Comparative Genomics of Early-Diverging Mushroom-Forming Fungi Provides Insights into the Origins of Lignocellulose Decay Capabilities.</title>
        <authorList>
            <person name="Nagy L.G."/>
            <person name="Riley R."/>
            <person name="Tritt A."/>
            <person name="Adam C."/>
            <person name="Daum C."/>
            <person name="Floudas D."/>
            <person name="Sun H."/>
            <person name="Yadav J.S."/>
            <person name="Pangilinan J."/>
            <person name="Larsson K.H."/>
            <person name="Matsuura K."/>
            <person name="Barry K."/>
            <person name="Labutti K."/>
            <person name="Kuo R."/>
            <person name="Ohm R.A."/>
            <person name="Bhattacharya S.S."/>
            <person name="Shirouzu T."/>
            <person name="Yoshinaga Y."/>
            <person name="Martin F.M."/>
            <person name="Grigoriev I.V."/>
            <person name="Hibbett D.S."/>
        </authorList>
    </citation>
    <scope>NUCLEOTIDE SEQUENCE [LARGE SCALE GENOMIC DNA]</scope>
    <source>
        <strain evidence="5 6">HHB12029</strain>
    </source>
</reference>
<dbReference type="Pfam" id="PF04670">
    <property type="entry name" value="Gtr1_RagA"/>
    <property type="match status" value="1"/>
</dbReference>
<dbReference type="GO" id="GO:0009267">
    <property type="term" value="P:cellular response to starvation"/>
    <property type="evidence" value="ECO:0007669"/>
    <property type="project" value="TreeGrafter"/>
</dbReference>
<gene>
    <name evidence="5" type="ORF">EXIGLDRAFT_837724</name>
</gene>
<evidence type="ECO:0000256" key="1">
    <source>
        <dbReference type="ARBA" id="ARBA00007756"/>
    </source>
</evidence>